<gene>
    <name evidence="1" type="ORF">WA026_015396</name>
</gene>
<reference evidence="1 2" key="1">
    <citation type="submission" date="2023-03" db="EMBL/GenBank/DDBJ databases">
        <title>Genome insight into feeding habits of ladybird beetles.</title>
        <authorList>
            <person name="Li H.-S."/>
            <person name="Huang Y.-H."/>
            <person name="Pang H."/>
        </authorList>
    </citation>
    <scope>NUCLEOTIDE SEQUENCE [LARGE SCALE GENOMIC DNA]</scope>
    <source>
        <strain evidence="1">SYSU_2023b</strain>
        <tissue evidence="1">Whole body</tissue>
    </source>
</reference>
<dbReference type="Proteomes" id="UP001431783">
    <property type="component" value="Unassembled WGS sequence"/>
</dbReference>
<protein>
    <submittedName>
        <fullName evidence="1">Uncharacterized protein</fullName>
    </submittedName>
</protein>
<proteinExistence type="predicted"/>
<name>A0AAW1UKN9_9CUCU</name>
<evidence type="ECO:0000313" key="1">
    <source>
        <dbReference type="EMBL" id="KAK9881274.1"/>
    </source>
</evidence>
<sequence>MIQGGGNTMLVKAVKCAWITALYIHDSTAAYRCMLESRRQDSTSIGPRRNFTVLATLIPNKLSPTLHPEDIRYGALENYGLEGGLSLVCRNLADRTTVDFKQSRYP</sequence>
<dbReference type="AlphaFoldDB" id="A0AAW1UKN9"/>
<accession>A0AAW1UKN9</accession>
<comment type="caution">
    <text evidence="1">The sequence shown here is derived from an EMBL/GenBank/DDBJ whole genome shotgun (WGS) entry which is preliminary data.</text>
</comment>
<keyword evidence="2" id="KW-1185">Reference proteome</keyword>
<dbReference type="EMBL" id="JARQZJ010000068">
    <property type="protein sequence ID" value="KAK9881274.1"/>
    <property type="molecule type" value="Genomic_DNA"/>
</dbReference>
<organism evidence="1 2">
    <name type="scientific">Henosepilachna vigintioctopunctata</name>
    <dbReference type="NCBI Taxonomy" id="420089"/>
    <lineage>
        <taxon>Eukaryota</taxon>
        <taxon>Metazoa</taxon>
        <taxon>Ecdysozoa</taxon>
        <taxon>Arthropoda</taxon>
        <taxon>Hexapoda</taxon>
        <taxon>Insecta</taxon>
        <taxon>Pterygota</taxon>
        <taxon>Neoptera</taxon>
        <taxon>Endopterygota</taxon>
        <taxon>Coleoptera</taxon>
        <taxon>Polyphaga</taxon>
        <taxon>Cucujiformia</taxon>
        <taxon>Coccinelloidea</taxon>
        <taxon>Coccinellidae</taxon>
        <taxon>Epilachninae</taxon>
        <taxon>Epilachnini</taxon>
        <taxon>Henosepilachna</taxon>
    </lineage>
</organism>
<evidence type="ECO:0000313" key="2">
    <source>
        <dbReference type="Proteomes" id="UP001431783"/>
    </source>
</evidence>